<feature type="transmembrane region" description="Helical" evidence="6">
    <location>
        <begin position="80"/>
        <end position="101"/>
    </location>
</feature>
<dbReference type="PANTHER" id="PTHR10165:SF35">
    <property type="entry name" value="RE23632P"/>
    <property type="match status" value="1"/>
</dbReference>
<dbReference type="SUPFAM" id="SSF48317">
    <property type="entry name" value="Acid phosphatase/Vanadium-dependent haloperoxidase"/>
    <property type="match status" value="1"/>
</dbReference>
<feature type="transmembrane region" description="Helical" evidence="6">
    <location>
        <begin position="263"/>
        <end position="282"/>
    </location>
</feature>
<reference evidence="8" key="1">
    <citation type="submission" date="2021-01" db="EMBL/GenBank/DDBJ databases">
        <authorList>
            <person name="Corre E."/>
            <person name="Pelletier E."/>
            <person name="Niang G."/>
            <person name="Scheremetjew M."/>
            <person name="Finn R."/>
            <person name="Kale V."/>
            <person name="Holt S."/>
            <person name="Cochrane G."/>
            <person name="Meng A."/>
            <person name="Brown T."/>
            <person name="Cohen L."/>
        </authorList>
    </citation>
    <scope>NUCLEOTIDE SEQUENCE</scope>
    <source>
        <strain evidence="8">SAG 36.94</strain>
    </source>
</reference>
<evidence type="ECO:0000256" key="1">
    <source>
        <dbReference type="ARBA" id="ARBA00004141"/>
    </source>
</evidence>
<evidence type="ECO:0000256" key="6">
    <source>
        <dbReference type="SAM" id="Phobius"/>
    </source>
</evidence>
<comment type="subcellular location">
    <subcellularLocation>
        <location evidence="1">Membrane</location>
        <topology evidence="1">Multi-pass membrane protein</topology>
    </subcellularLocation>
</comment>
<keyword evidence="5 6" id="KW-0472">Membrane</keyword>
<keyword evidence="3 6" id="KW-0812">Transmembrane</keyword>
<feature type="transmembrane region" description="Helical" evidence="6">
    <location>
        <begin position="130"/>
        <end position="147"/>
    </location>
</feature>
<dbReference type="GO" id="GO:0008195">
    <property type="term" value="F:phosphatidate phosphatase activity"/>
    <property type="evidence" value="ECO:0007669"/>
    <property type="project" value="TreeGrafter"/>
</dbReference>
<feature type="domain" description="Phosphatidic acid phosphatase type 2/haloperoxidase" evidence="7">
    <location>
        <begin position="176"/>
        <end position="340"/>
    </location>
</feature>
<dbReference type="InterPro" id="IPR036938">
    <property type="entry name" value="PAP2/HPO_sf"/>
</dbReference>
<feature type="transmembrane region" description="Helical" evidence="6">
    <location>
        <begin position="325"/>
        <end position="345"/>
    </location>
</feature>
<organism evidence="8">
    <name type="scientific">Compsopogon caeruleus</name>
    <dbReference type="NCBI Taxonomy" id="31354"/>
    <lineage>
        <taxon>Eukaryota</taxon>
        <taxon>Rhodophyta</taxon>
        <taxon>Compsopogonophyceae</taxon>
        <taxon>Compsopogonales</taxon>
        <taxon>Compsopogonaceae</taxon>
        <taxon>Compsopogon</taxon>
    </lineage>
</organism>
<dbReference type="InterPro" id="IPR000326">
    <property type="entry name" value="PAP2/HPO"/>
</dbReference>
<evidence type="ECO:0000256" key="5">
    <source>
        <dbReference type="ARBA" id="ARBA00023136"/>
    </source>
</evidence>
<feature type="transmembrane region" description="Helical" evidence="6">
    <location>
        <begin position="294"/>
        <end position="313"/>
    </location>
</feature>
<gene>
    <name evidence="8" type="ORF">CCAE0312_LOCUS158</name>
</gene>
<protein>
    <recommendedName>
        <fullName evidence="7">Phosphatidic acid phosphatase type 2/haloperoxidase domain-containing protein</fullName>
    </recommendedName>
</protein>
<feature type="transmembrane region" description="Helical" evidence="6">
    <location>
        <begin position="178"/>
        <end position="196"/>
    </location>
</feature>
<dbReference type="GO" id="GO:0046839">
    <property type="term" value="P:phospholipid dephosphorylation"/>
    <property type="evidence" value="ECO:0007669"/>
    <property type="project" value="TreeGrafter"/>
</dbReference>
<evidence type="ECO:0000256" key="3">
    <source>
        <dbReference type="ARBA" id="ARBA00022692"/>
    </source>
</evidence>
<dbReference type="InterPro" id="IPR043216">
    <property type="entry name" value="PAP-like"/>
</dbReference>
<dbReference type="PANTHER" id="PTHR10165">
    <property type="entry name" value="LIPID PHOSPHATE PHOSPHATASE"/>
    <property type="match status" value="1"/>
</dbReference>
<accession>A0A7S1XAN2</accession>
<proteinExistence type="inferred from homology"/>
<sequence length="354" mass="38847">MGMRRGSTMRDERDGMGRIVRSFLGSGKRRMEWMRGEGRMYSDSNGEDHEVVIGTQNGNDGVGVEDVDRSRGWSLLLRGLIPDLIWLAVAVVVMVVVQGVVDQVEVRMVPFYAHDFRFWRSSHAGTVPNWVVWAMIALVYVPVILVLPSSRETQVGETSRAGNVQAGSKKNVMRSARFAVWLLVAAFWTSSFTEVIKSVAGEPRPDFAYRCLGLGAQLSDVDANKVFQSDEDCMAKAQELGRSSFGLKDGRRSFPSGHSSESTVGSVFVSLYIAFASSAFSSQDVHGRPRWRSLLVQFSALLPMLFACGVAVSRLLDNRHHPVDVTAGFVLGSVLSVFFFGVAIVRDLGSGGKL</sequence>
<dbReference type="AlphaFoldDB" id="A0A7S1XAN2"/>
<dbReference type="SMART" id="SM00014">
    <property type="entry name" value="acidPPc"/>
    <property type="match status" value="1"/>
</dbReference>
<keyword evidence="4 6" id="KW-1133">Transmembrane helix</keyword>
<dbReference type="Gene3D" id="1.20.144.10">
    <property type="entry name" value="Phosphatidic acid phosphatase type 2/haloperoxidase"/>
    <property type="match status" value="1"/>
</dbReference>
<name>A0A7S1XAN2_9RHOD</name>
<comment type="similarity">
    <text evidence="2">Belongs to the PA-phosphatase related phosphoesterase family.</text>
</comment>
<evidence type="ECO:0000259" key="7">
    <source>
        <dbReference type="SMART" id="SM00014"/>
    </source>
</evidence>
<dbReference type="GO" id="GO:0016020">
    <property type="term" value="C:membrane"/>
    <property type="evidence" value="ECO:0007669"/>
    <property type="project" value="UniProtKB-SubCell"/>
</dbReference>
<dbReference type="GO" id="GO:0006644">
    <property type="term" value="P:phospholipid metabolic process"/>
    <property type="evidence" value="ECO:0007669"/>
    <property type="project" value="InterPro"/>
</dbReference>
<evidence type="ECO:0000256" key="2">
    <source>
        <dbReference type="ARBA" id="ARBA00008816"/>
    </source>
</evidence>
<evidence type="ECO:0000313" key="8">
    <source>
        <dbReference type="EMBL" id="CAD9220726.1"/>
    </source>
</evidence>
<evidence type="ECO:0000256" key="4">
    <source>
        <dbReference type="ARBA" id="ARBA00022989"/>
    </source>
</evidence>
<dbReference type="Pfam" id="PF01569">
    <property type="entry name" value="PAP2"/>
    <property type="match status" value="1"/>
</dbReference>
<dbReference type="EMBL" id="HBGH01000326">
    <property type="protein sequence ID" value="CAD9220726.1"/>
    <property type="molecule type" value="Transcribed_RNA"/>
</dbReference>